<dbReference type="InterPro" id="IPR003591">
    <property type="entry name" value="Leu-rich_rpt_typical-subtyp"/>
</dbReference>
<feature type="signal peptide" evidence="12">
    <location>
        <begin position="1"/>
        <end position="21"/>
    </location>
</feature>
<feature type="domain" description="Leucine-rich repeat-containing N-terminal plant-type" evidence="13">
    <location>
        <begin position="26"/>
        <end position="40"/>
    </location>
</feature>
<keyword evidence="3" id="KW-1003">Cell membrane</keyword>
<evidence type="ECO:0000313" key="14">
    <source>
        <dbReference type="EMBL" id="AAV33690.1"/>
    </source>
</evidence>
<keyword evidence="6 12" id="KW-0732">Signal</keyword>
<dbReference type="SMART" id="SM00369">
    <property type="entry name" value="LRR_TYP"/>
    <property type="match status" value="7"/>
</dbReference>
<evidence type="ECO:0000256" key="8">
    <source>
        <dbReference type="ARBA" id="ARBA00022989"/>
    </source>
</evidence>
<dbReference type="EMBL" id="AY639600">
    <property type="protein sequence ID" value="AAV33690.1"/>
    <property type="molecule type" value="Genomic_DNA"/>
</dbReference>
<reference evidence="14" key="1">
    <citation type="journal article" date="2005" name="Mol. Breed.">
        <title>The tomato Orion Cf-ECP2 resistance cluster comprises three homologous genes encoding leucine-rich repeat proteins and a large duplication.</title>
        <authorList>
            <person name="De Kock M.J.D."/>
            <person name="Brandwagt B.F."/>
            <person name="Bonnema G."/>
            <person name="De Wit P.J.G.M."/>
            <person name="Lindhout P."/>
        </authorList>
    </citation>
    <scope>NUCLEOTIDE SEQUENCE</scope>
</reference>
<evidence type="ECO:0000256" key="9">
    <source>
        <dbReference type="ARBA" id="ARBA00023136"/>
    </source>
</evidence>
<dbReference type="PROSITE" id="PS51450">
    <property type="entry name" value="LRR"/>
    <property type="match status" value="1"/>
</dbReference>
<keyword evidence="7" id="KW-0677">Repeat</keyword>
<comment type="similarity">
    <text evidence="2">Belongs to the RLP family.</text>
</comment>
<accession>Q4VSU4</accession>
<dbReference type="SUPFAM" id="SSF52058">
    <property type="entry name" value="L domain-like"/>
    <property type="match status" value="1"/>
</dbReference>
<evidence type="ECO:0000256" key="4">
    <source>
        <dbReference type="ARBA" id="ARBA00022614"/>
    </source>
</evidence>
<dbReference type="PANTHER" id="PTHR48061">
    <property type="entry name" value="LEUCINE-RICH REPEAT RECEPTOR PROTEIN KINASE EMS1-LIKE-RELATED"/>
    <property type="match status" value="1"/>
</dbReference>
<dbReference type="FunFam" id="3.80.10.10:FF:000111">
    <property type="entry name" value="LRR receptor-like serine/threonine-protein kinase ERECTA"/>
    <property type="match status" value="1"/>
</dbReference>
<gene>
    <name evidence="14" type="primary">Hcr9-OR2B</name>
</gene>
<dbReference type="Pfam" id="PF08263">
    <property type="entry name" value="LRRNT_2"/>
    <property type="match status" value="2"/>
</dbReference>
<keyword evidence="8 11" id="KW-1133">Transmembrane helix</keyword>
<evidence type="ECO:0000256" key="3">
    <source>
        <dbReference type="ARBA" id="ARBA00022475"/>
    </source>
</evidence>
<keyword evidence="9 11" id="KW-0472">Membrane</keyword>
<proteinExistence type="inferred from homology"/>
<evidence type="ECO:0000256" key="5">
    <source>
        <dbReference type="ARBA" id="ARBA00022692"/>
    </source>
</evidence>
<evidence type="ECO:0000256" key="11">
    <source>
        <dbReference type="SAM" id="Phobius"/>
    </source>
</evidence>
<name>Q4VSU4_SOLPI</name>
<dbReference type="InterPro" id="IPR001611">
    <property type="entry name" value="Leu-rich_rpt"/>
</dbReference>
<evidence type="ECO:0000256" key="6">
    <source>
        <dbReference type="ARBA" id="ARBA00022729"/>
    </source>
</evidence>
<dbReference type="SUPFAM" id="SSF52047">
    <property type="entry name" value="RNI-like"/>
    <property type="match status" value="1"/>
</dbReference>
<dbReference type="Gene3D" id="3.80.10.10">
    <property type="entry name" value="Ribonuclease Inhibitor"/>
    <property type="match status" value="4"/>
</dbReference>
<keyword evidence="4" id="KW-0433">Leucine-rich repeat</keyword>
<evidence type="ECO:0000256" key="2">
    <source>
        <dbReference type="ARBA" id="ARBA00009592"/>
    </source>
</evidence>
<feature type="chain" id="PRO_5004245929" evidence="12">
    <location>
        <begin position="22"/>
        <end position="860"/>
    </location>
</feature>
<evidence type="ECO:0000259" key="13">
    <source>
        <dbReference type="Pfam" id="PF08263"/>
    </source>
</evidence>
<comment type="subcellular location">
    <subcellularLocation>
        <location evidence="1">Cell membrane</location>
        <topology evidence="1">Single-pass type I membrane protein</topology>
    </subcellularLocation>
</comment>
<keyword evidence="10" id="KW-0325">Glycoprotein</keyword>
<evidence type="ECO:0000256" key="7">
    <source>
        <dbReference type="ARBA" id="ARBA00022737"/>
    </source>
</evidence>
<sequence>MGYVKLVFLMLFSLLCQLASSHLCPKDQALALLQFKQMFKISRYVSINCFDVKGQPIQSYPQTLSWNKSTDCCSWDGVYCDETTGKVIELNLTCSKLQGKFHSNSSVFQLSNLKRLDLSGNNFSGSYISPKFGEFSSLTHLDLSDSSFIGLIPSEISRLSKLQVLRIRSNPYELRFEPHNFELLLKNLTRLRELHLIYVNISSAIPLNFSSHLTTLFLQNTQLRGMLPESVFHLSNLESLHLLGNPQLTVRFPTTKWNSSASLVKLALSGVNAFGRIPESFGHLTSLQALTIYSCKLSGPIPKPLFNLTNIGFLDLGYNYLEGPISDFFRFGKLWLLLLANNNFDGQLEFLSFNRSWTQLVNLDFSFNSLTGSIPSNVSCLQNLNSLSLSSNQLNGTIPSWIFSLPSLSQLDLSDNHFSGNIQEFKSKILVFVSVKQNQLQGPIPKSLLNRRNLYSLFLSHNNLSGQIPSTICNQKTLEVLDLGSNNLEGTVPLCLGEMSGLWFLDLSNNRLRGTIDTTFSIGNRLTVIKFNKNKLEGKVPQSLINCTYLEVVDLGNNELNDTFPKWLGALSELQILNLRSNKFFGPIKVSRTDNLFAQIRIIDLSSNGFSGHLPMSLFKKFEVMKITSENSGTREYVGDTSYHYTNSFIVTTKGLELELPRVLTTEIIIDLSRNRFEGNIPSIIGDLIALRTLNLSHNRLEGHIPASLQQLSVLESLDLSYNKISGEIPQQLVSLTSLEVLNLSHNHLVGCIPKGKQFDTFENSSYQGNDGLRGFPLSKDCGVDEGVPEATTPFELDEEEDSPMISWQAVLMGYGCGLVIGLSIIYIMLSTQYPAWFSRMDVKLEHIIITRMKKHKKRY</sequence>
<dbReference type="InterPro" id="IPR013210">
    <property type="entry name" value="LRR_N_plant-typ"/>
</dbReference>
<dbReference type="PRINTS" id="PR00019">
    <property type="entry name" value="LEURICHRPT"/>
</dbReference>
<protein>
    <submittedName>
        <fullName evidence="14">Hcr9-OR2B</fullName>
    </submittedName>
</protein>
<dbReference type="FunFam" id="3.80.10.10:FF:000095">
    <property type="entry name" value="LRR receptor-like serine/threonine-protein kinase GSO1"/>
    <property type="match status" value="2"/>
</dbReference>
<keyword evidence="5 11" id="KW-0812">Transmembrane</keyword>
<dbReference type="AlphaFoldDB" id="Q4VSU4"/>
<evidence type="ECO:0000256" key="10">
    <source>
        <dbReference type="ARBA" id="ARBA00023180"/>
    </source>
</evidence>
<evidence type="ECO:0000256" key="12">
    <source>
        <dbReference type="SAM" id="SignalP"/>
    </source>
</evidence>
<feature type="domain" description="Leucine-rich repeat-containing N-terminal plant-type" evidence="13">
    <location>
        <begin position="62"/>
        <end position="81"/>
    </location>
</feature>
<feature type="transmembrane region" description="Helical" evidence="11">
    <location>
        <begin position="806"/>
        <end position="830"/>
    </location>
</feature>
<dbReference type="GO" id="GO:0050832">
    <property type="term" value="P:defense response to fungus"/>
    <property type="evidence" value="ECO:0007669"/>
    <property type="project" value="UniProtKB-ARBA"/>
</dbReference>
<dbReference type="PANTHER" id="PTHR48061:SF10">
    <property type="entry name" value="LEUCINE-RICH REPEAT-CONTAINING N-TERMINAL PLANT-TYPE DOMAIN-CONTAINING PROTEIN"/>
    <property type="match status" value="1"/>
</dbReference>
<dbReference type="GO" id="GO:0005886">
    <property type="term" value="C:plasma membrane"/>
    <property type="evidence" value="ECO:0007669"/>
    <property type="project" value="UniProtKB-SubCell"/>
</dbReference>
<dbReference type="Pfam" id="PF00560">
    <property type="entry name" value="LRR_1"/>
    <property type="match status" value="2"/>
</dbReference>
<dbReference type="Pfam" id="PF13855">
    <property type="entry name" value="LRR_8"/>
    <property type="match status" value="3"/>
</dbReference>
<dbReference type="InterPro" id="IPR046956">
    <property type="entry name" value="RLP23-like"/>
</dbReference>
<evidence type="ECO:0000256" key="1">
    <source>
        <dbReference type="ARBA" id="ARBA00004251"/>
    </source>
</evidence>
<organism evidence="14">
    <name type="scientific">Solanum pimpinellifolium</name>
    <name type="common">Currant tomato</name>
    <name type="synonym">Lycopersicon pimpinellifolium</name>
    <dbReference type="NCBI Taxonomy" id="4084"/>
    <lineage>
        <taxon>Eukaryota</taxon>
        <taxon>Viridiplantae</taxon>
        <taxon>Streptophyta</taxon>
        <taxon>Embryophyta</taxon>
        <taxon>Tracheophyta</taxon>
        <taxon>Spermatophyta</taxon>
        <taxon>Magnoliopsida</taxon>
        <taxon>eudicotyledons</taxon>
        <taxon>Gunneridae</taxon>
        <taxon>Pentapetalae</taxon>
        <taxon>asterids</taxon>
        <taxon>lamiids</taxon>
        <taxon>Solanales</taxon>
        <taxon>Solanaceae</taxon>
        <taxon>Solanoideae</taxon>
        <taxon>Solaneae</taxon>
        <taxon>Solanum</taxon>
        <taxon>Solanum subgen. Lycopersicon</taxon>
    </lineage>
</organism>
<dbReference type="InterPro" id="IPR032675">
    <property type="entry name" value="LRR_dom_sf"/>
</dbReference>